<proteinExistence type="predicted"/>
<comment type="caution">
    <text evidence="1">The sequence shown here is derived from an EMBL/GenBank/DDBJ whole genome shotgun (WGS) entry which is preliminary data.</text>
</comment>
<dbReference type="OrthoDB" id="6585798at2759"/>
<dbReference type="EMBL" id="BGZK01000946">
    <property type="protein sequence ID" value="GBP66047.1"/>
    <property type="molecule type" value="Genomic_DNA"/>
</dbReference>
<gene>
    <name evidence="1" type="ORF">EVAR_37694_1</name>
</gene>
<name>A0A4C1XV01_EUMVA</name>
<evidence type="ECO:0000313" key="2">
    <source>
        <dbReference type="Proteomes" id="UP000299102"/>
    </source>
</evidence>
<sequence>MKPRTGIRTESRIAIGIVIKIVIGRYIKWRNSLYAHAGGAADRRFSQYSRGRGYRDWRTRGDPTLINSLWRSRQPLGIRKQLGEHSHRSLYESIDKDIRVPVDLGPL</sequence>
<dbReference type="Proteomes" id="UP000299102">
    <property type="component" value="Unassembled WGS sequence"/>
</dbReference>
<organism evidence="1 2">
    <name type="scientific">Eumeta variegata</name>
    <name type="common">Bagworm moth</name>
    <name type="synonym">Eumeta japonica</name>
    <dbReference type="NCBI Taxonomy" id="151549"/>
    <lineage>
        <taxon>Eukaryota</taxon>
        <taxon>Metazoa</taxon>
        <taxon>Ecdysozoa</taxon>
        <taxon>Arthropoda</taxon>
        <taxon>Hexapoda</taxon>
        <taxon>Insecta</taxon>
        <taxon>Pterygota</taxon>
        <taxon>Neoptera</taxon>
        <taxon>Endopterygota</taxon>
        <taxon>Lepidoptera</taxon>
        <taxon>Glossata</taxon>
        <taxon>Ditrysia</taxon>
        <taxon>Tineoidea</taxon>
        <taxon>Psychidae</taxon>
        <taxon>Oiketicinae</taxon>
        <taxon>Eumeta</taxon>
    </lineage>
</organism>
<keyword evidence="2" id="KW-1185">Reference proteome</keyword>
<evidence type="ECO:0000313" key="1">
    <source>
        <dbReference type="EMBL" id="GBP66047.1"/>
    </source>
</evidence>
<reference evidence="1 2" key="1">
    <citation type="journal article" date="2019" name="Commun. Biol.">
        <title>The bagworm genome reveals a unique fibroin gene that provides high tensile strength.</title>
        <authorList>
            <person name="Kono N."/>
            <person name="Nakamura H."/>
            <person name="Ohtoshi R."/>
            <person name="Tomita M."/>
            <person name="Numata K."/>
            <person name="Arakawa K."/>
        </authorList>
    </citation>
    <scope>NUCLEOTIDE SEQUENCE [LARGE SCALE GENOMIC DNA]</scope>
</reference>
<protein>
    <submittedName>
        <fullName evidence="1">Uncharacterized protein</fullName>
    </submittedName>
</protein>
<dbReference type="AlphaFoldDB" id="A0A4C1XV01"/>
<accession>A0A4C1XV01</accession>